<protein>
    <submittedName>
        <fullName evidence="2">PAP fibrillin family protein</fullName>
    </submittedName>
</protein>
<dbReference type="PANTHER" id="PTHR31906">
    <property type="entry name" value="PLASTID-LIPID-ASSOCIATED PROTEIN 4, CHLOROPLASTIC-RELATED"/>
    <property type="match status" value="1"/>
</dbReference>
<dbReference type="InterPro" id="IPR006843">
    <property type="entry name" value="PAP/fibrillin_dom"/>
</dbReference>
<dbReference type="STRING" id="1183438.GKIL_1993"/>
<name>U5QKU7_GLOK1</name>
<accession>U5QKU7</accession>
<dbReference type="eggNOG" id="ENOG502Z9K6">
    <property type="taxonomic scope" value="Bacteria"/>
</dbReference>
<sequence length="198" mass="22141">MEAARPQSSDNDPKSRLLRQVARPRPRLIDLQPLICELQQRWQPPDQVEQLLSSLAGLWQLRFTTAEALSRFGVDQIPGLVERRRTYQFIDATNERVFNLAELALLGGAAQATTLIRARLQAGAIPRVYVRFERTALLWGGFDPYGSVEEAIRRIDGGEGGGVRLDIDSEGSLDTLYLDSQLRIAVGNRGSIFILTRP</sequence>
<evidence type="ECO:0000313" key="2">
    <source>
        <dbReference type="EMBL" id="AGY58239.1"/>
    </source>
</evidence>
<keyword evidence="3" id="KW-1185">Reference proteome</keyword>
<evidence type="ECO:0000259" key="1">
    <source>
        <dbReference type="Pfam" id="PF04755"/>
    </source>
</evidence>
<dbReference type="Pfam" id="PF04755">
    <property type="entry name" value="PAP_fibrillin"/>
    <property type="match status" value="1"/>
</dbReference>
<organism evidence="2 3">
    <name type="scientific">Gloeobacter kilaueensis (strain ATCC BAA-2537 / CCAP 1431/1 / ULC 316 / JS1)</name>
    <dbReference type="NCBI Taxonomy" id="1183438"/>
    <lineage>
        <taxon>Bacteria</taxon>
        <taxon>Bacillati</taxon>
        <taxon>Cyanobacteriota</taxon>
        <taxon>Cyanophyceae</taxon>
        <taxon>Gloeobacterales</taxon>
        <taxon>Gloeobacteraceae</taxon>
        <taxon>Gloeobacter</taxon>
    </lineage>
</organism>
<evidence type="ECO:0000313" key="3">
    <source>
        <dbReference type="Proteomes" id="UP000017396"/>
    </source>
</evidence>
<dbReference type="Proteomes" id="UP000017396">
    <property type="component" value="Chromosome"/>
</dbReference>
<proteinExistence type="predicted"/>
<dbReference type="EMBL" id="CP003587">
    <property type="protein sequence ID" value="AGY58239.1"/>
    <property type="molecule type" value="Genomic_DNA"/>
</dbReference>
<feature type="domain" description="Plastid lipid-associated protein/fibrillin conserved" evidence="1">
    <location>
        <begin position="35"/>
        <end position="195"/>
    </location>
</feature>
<dbReference type="OrthoDB" id="573488at2"/>
<dbReference type="HOGENOM" id="CLU_1376444_0_0_3"/>
<reference evidence="2 3" key="1">
    <citation type="journal article" date="2013" name="PLoS ONE">
        <title>Cultivation and Complete Genome Sequencing of Gloeobacter kilaueensis sp. nov., from a Lava Cave in Kilauea Caldera, Hawai'i.</title>
        <authorList>
            <person name="Saw J.H."/>
            <person name="Schatz M."/>
            <person name="Brown M.V."/>
            <person name="Kunkel D.D."/>
            <person name="Foster J.S."/>
            <person name="Shick H."/>
            <person name="Christensen S."/>
            <person name="Hou S."/>
            <person name="Wan X."/>
            <person name="Donachie S.P."/>
        </authorList>
    </citation>
    <scope>NUCLEOTIDE SEQUENCE [LARGE SCALE GENOMIC DNA]</scope>
    <source>
        <strain evidence="3">JS</strain>
    </source>
</reference>
<dbReference type="InterPro" id="IPR039633">
    <property type="entry name" value="PAP"/>
</dbReference>
<dbReference type="KEGG" id="glj:GKIL_1993"/>
<gene>
    <name evidence="2" type="ORF">GKIL_1993</name>
</gene>
<dbReference type="AlphaFoldDB" id="U5QKU7"/>
<dbReference type="RefSeq" id="WP_023173363.1">
    <property type="nucleotide sequence ID" value="NC_022600.1"/>
</dbReference>